<accession>A0ACC2VXF2</accession>
<evidence type="ECO:0000313" key="2">
    <source>
        <dbReference type="Proteomes" id="UP001227268"/>
    </source>
</evidence>
<name>A0ACC2VXF2_9TREE</name>
<comment type="caution">
    <text evidence="1">The sequence shown here is derived from an EMBL/GenBank/DDBJ whole genome shotgun (WGS) entry which is preliminary data.</text>
</comment>
<reference evidence="1" key="1">
    <citation type="submission" date="2023-04" db="EMBL/GenBank/DDBJ databases">
        <title>Draft Genome sequencing of Naganishia species isolated from polar environments using Oxford Nanopore Technology.</title>
        <authorList>
            <person name="Leo P."/>
            <person name="Venkateswaran K."/>
        </authorList>
    </citation>
    <scope>NUCLEOTIDE SEQUENCE</scope>
    <source>
        <strain evidence="1">MNA-CCFEE 5423</strain>
    </source>
</reference>
<dbReference type="EMBL" id="JASBWT010000006">
    <property type="protein sequence ID" value="KAJ9103775.1"/>
    <property type="molecule type" value="Genomic_DNA"/>
</dbReference>
<organism evidence="1 2">
    <name type="scientific">Naganishia friedmannii</name>
    <dbReference type="NCBI Taxonomy" id="89922"/>
    <lineage>
        <taxon>Eukaryota</taxon>
        <taxon>Fungi</taxon>
        <taxon>Dikarya</taxon>
        <taxon>Basidiomycota</taxon>
        <taxon>Agaricomycotina</taxon>
        <taxon>Tremellomycetes</taxon>
        <taxon>Filobasidiales</taxon>
        <taxon>Filobasidiaceae</taxon>
        <taxon>Naganishia</taxon>
    </lineage>
</organism>
<protein>
    <submittedName>
        <fullName evidence="1">Uncharacterized protein</fullName>
    </submittedName>
</protein>
<gene>
    <name evidence="1" type="ORF">QFC21_002237</name>
</gene>
<sequence length="259" mass="28179">MSTTSSAVLPHGLDTRIFRCLQDKRVALASSSPRRRELLEVSGLKPEIVLSTFPENLPYAAFVKALAEYPIATGTDTVVIFPPRTTVEAVINNPIITSHSSTDSNGKASDKLRSRVSKKEAARIVAARILEKPADKDEQSHTISTTRSPVLPHALDLPIFRYLKDKRVVLASSSPRRIELLEKSGLKPEVITSTFPEDLAHADYATAPSAYPVATAMEVYQRLIAEDEKNAPGLVISGYGGDLPTSSSLRRMSSTIPQS</sequence>
<dbReference type="Proteomes" id="UP001227268">
    <property type="component" value="Unassembled WGS sequence"/>
</dbReference>
<evidence type="ECO:0000313" key="1">
    <source>
        <dbReference type="EMBL" id="KAJ9103775.1"/>
    </source>
</evidence>
<proteinExistence type="predicted"/>
<keyword evidence="2" id="KW-1185">Reference proteome</keyword>